<dbReference type="PANTHER" id="PTHR48022:SF83">
    <property type="entry name" value="MAJOR FACILITATOR SUPERFAMILY (MFS) PROFILE DOMAIN-CONTAINING PROTEIN"/>
    <property type="match status" value="1"/>
</dbReference>
<feature type="domain" description="Major facilitator superfamily (MFS) profile" evidence="9">
    <location>
        <begin position="64"/>
        <end position="508"/>
    </location>
</feature>
<sequence>MENKQLTQWVESTPASEAAGIHEDPEDPKKLVTLNRELANRATATEHELGYWEALMIYKKGAFWSMFISLSIIMRAYDIEISGNFYALPAFQQAFGKEVPGHGYQIPASWQVGMSLGSLVGQIVGAYIVTFPMERFGRKKTFGVCLVLTGILTFMQFFAGSIGVLTASQYLSGIVWGSYCVIATTYASEVLPLRLRGFLTGYINLCYVMGQFIQTGITRGFINRTDEWAYRIPFAIQWIWPVVLLAGLPFVPESPWWLIRQNDLDGAERSLRRLFKPTPKVSPTEVLSMMVKTDTYEHEIEVGATYSDCWRGANRRRMEICILLFVIQNFSGNPVGFATYFFEQIGLNSVQAFDMGVGLNGLGFVGTLFSAIPLIYFGRRGVYIFAVAFMVTILFIVALLSFAHDYTTNYSYRWAQATLLIVLQFVWQATLGPLTYVVVCETPSTKLRSKTLAIATSIDALTGLVTSVIGPYLLNPGAANAGAKIEFLYGGISIFSLIWCIFRLPETKGRTFEELDILFERKVPARKFAEYVIEDLDAEEAKIEKDMK</sequence>
<dbReference type="InterPro" id="IPR036259">
    <property type="entry name" value="MFS_trans_sf"/>
</dbReference>
<protein>
    <submittedName>
        <fullName evidence="10">General substrate transporter</fullName>
    </submittedName>
</protein>
<evidence type="ECO:0000259" key="9">
    <source>
        <dbReference type="PROSITE" id="PS50850"/>
    </source>
</evidence>
<name>A0AAD4PW98_9EURO</name>
<dbReference type="RefSeq" id="XP_046069997.1">
    <property type="nucleotide sequence ID" value="XM_046220599.1"/>
</dbReference>
<feature type="transmembrane region" description="Helical" evidence="8">
    <location>
        <begin position="451"/>
        <end position="473"/>
    </location>
</feature>
<dbReference type="Proteomes" id="UP001201262">
    <property type="component" value="Unassembled WGS sequence"/>
</dbReference>
<dbReference type="PROSITE" id="PS50850">
    <property type="entry name" value="MFS"/>
    <property type="match status" value="1"/>
</dbReference>
<dbReference type="AlphaFoldDB" id="A0AAD4PW98"/>
<evidence type="ECO:0000256" key="7">
    <source>
        <dbReference type="RuleBase" id="RU003346"/>
    </source>
</evidence>
<evidence type="ECO:0000256" key="8">
    <source>
        <dbReference type="SAM" id="Phobius"/>
    </source>
</evidence>
<organism evidence="10 11">
    <name type="scientific">Talaromyces proteolyticus</name>
    <dbReference type="NCBI Taxonomy" id="1131652"/>
    <lineage>
        <taxon>Eukaryota</taxon>
        <taxon>Fungi</taxon>
        <taxon>Dikarya</taxon>
        <taxon>Ascomycota</taxon>
        <taxon>Pezizomycotina</taxon>
        <taxon>Eurotiomycetes</taxon>
        <taxon>Eurotiomycetidae</taxon>
        <taxon>Eurotiales</taxon>
        <taxon>Trichocomaceae</taxon>
        <taxon>Talaromyces</taxon>
        <taxon>Talaromyces sect. Bacilispori</taxon>
    </lineage>
</organism>
<evidence type="ECO:0000256" key="5">
    <source>
        <dbReference type="ARBA" id="ARBA00022989"/>
    </source>
</evidence>
<feature type="transmembrane region" description="Helical" evidence="8">
    <location>
        <begin position="141"/>
        <end position="164"/>
    </location>
</feature>
<dbReference type="Pfam" id="PF00083">
    <property type="entry name" value="Sugar_tr"/>
    <property type="match status" value="1"/>
</dbReference>
<evidence type="ECO:0000256" key="4">
    <source>
        <dbReference type="ARBA" id="ARBA00022692"/>
    </source>
</evidence>
<feature type="transmembrane region" description="Helical" evidence="8">
    <location>
        <begin position="320"/>
        <end position="342"/>
    </location>
</feature>
<feature type="transmembrane region" description="Helical" evidence="8">
    <location>
        <begin position="199"/>
        <end position="222"/>
    </location>
</feature>
<dbReference type="GO" id="GO:0005351">
    <property type="term" value="F:carbohydrate:proton symporter activity"/>
    <property type="evidence" value="ECO:0007669"/>
    <property type="project" value="TreeGrafter"/>
</dbReference>
<dbReference type="FunFam" id="1.20.1250.20:FF:000078">
    <property type="entry name" value="MFS maltose transporter, putative"/>
    <property type="match status" value="1"/>
</dbReference>
<dbReference type="GO" id="GO:0016020">
    <property type="term" value="C:membrane"/>
    <property type="evidence" value="ECO:0007669"/>
    <property type="project" value="UniProtKB-SubCell"/>
</dbReference>
<dbReference type="InterPro" id="IPR050360">
    <property type="entry name" value="MFS_Sugar_Transporters"/>
</dbReference>
<dbReference type="NCBIfam" id="TIGR00879">
    <property type="entry name" value="SP"/>
    <property type="match status" value="1"/>
</dbReference>
<dbReference type="EMBL" id="JAJTJA010000008">
    <property type="protein sequence ID" value="KAH8694855.1"/>
    <property type="molecule type" value="Genomic_DNA"/>
</dbReference>
<gene>
    <name evidence="10" type="ORF">BGW36DRAFT_428761</name>
</gene>
<feature type="transmembrane region" description="Helical" evidence="8">
    <location>
        <begin position="382"/>
        <end position="402"/>
    </location>
</feature>
<feature type="transmembrane region" description="Helical" evidence="8">
    <location>
        <begin position="108"/>
        <end position="129"/>
    </location>
</feature>
<feature type="transmembrane region" description="Helical" evidence="8">
    <location>
        <begin position="61"/>
        <end position="77"/>
    </location>
</feature>
<accession>A0AAD4PW98</accession>
<feature type="transmembrane region" description="Helical" evidence="8">
    <location>
        <begin position="414"/>
        <end position="439"/>
    </location>
</feature>
<dbReference type="InterPro" id="IPR003663">
    <property type="entry name" value="Sugar/inositol_transpt"/>
</dbReference>
<dbReference type="SUPFAM" id="SSF103473">
    <property type="entry name" value="MFS general substrate transporter"/>
    <property type="match status" value="1"/>
</dbReference>
<evidence type="ECO:0000313" key="10">
    <source>
        <dbReference type="EMBL" id="KAH8694855.1"/>
    </source>
</evidence>
<evidence type="ECO:0000313" key="11">
    <source>
        <dbReference type="Proteomes" id="UP001201262"/>
    </source>
</evidence>
<evidence type="ECO:0000256" key="1">
    <source>
        <dbReference type="ARBA" id="ARBA00004141"/>
    </source>
</evidence>
<keyword evidence="5 8" id="KW-1133">Transmembrane helix</keyword>
<feature type="transmembrane region" description="Helical" evidence="8">
    <location>
        <begin position="228"/>
        <end position="251"/>
    </location>
</feature>
<feature type="transmembrane region" description="Helical" evidence="8">
    <location>
        <begin position="485"/>
        <end position="502"/>
    </location>
</feature>
<dbReference type="InterPro" id="IPR005828">
    <property type="entry name" value="MFS_sugar_transport-like"/>
</dbReference>
<dbReference type="Gene3D" id="1.20.1250.20">
    <property type="entry name" value="MFS general substrate transporter like domains"/>
    <property type="match status" value="1"/>
</dbReference>
<dbReference type="PANTHER" id="PTHR48022">
    <property type="entry name" value="PLASTIDIC GLUCOSE TRANSPORTER 4"/>
    <property type="match status" value="1"/>
</dbReference>
<keyword evidence="6 8" id="KW-0472">Membrane</keyword>
<dbReference type="GeneID" id="70250886"/>
<evidence type="ECO:0000256" key="3">
    <source>
        <dbReference type="ARBA" id="ARBA00022448"/>
    </source>
</evidence>
<proteinExistence type="inferred from homology"/>
<feature type="transmembrane region" description="Helical" evidence="8">
    <location>
        <begin position="357"/>
        <end position="377"/>
    </location>
</feature>
<keyword evidence="11" id="KW-1185">Reference proteome</keyword>
<comment type="caution">
    <text evidence="10">The sequence shown here is derived from an EMBL/GenBank/DDBJ whole genome shotgun (WGS) entry which is preliminary data.</text>
</comment>
<evidence type="ECO:0000256" key="6">
    <source>
        <dbReference type="ARBA" id="ARBA00023136"/>
    </source>
</evidence>
<evidence type="ECO:0000256" key="2">
    <source>
        <dbReference type="ARBA" id="ARBA00010992"/>
    </source>
</evidence>
<comment type="subcellular location">
    <subcellularLocation>
        <location evidence="1">Membrane</location>
        <topology evidence="1">Multi-pass membrane protein</topology>
    </subcellularLocation>
</comment>
<keyword evidence="3 7" id="KW-0813">Transport</keyword>
<feature type="transmembrane region" description="Helical" evidence="8">
    <location>
        <begin position="170"/>
        <end position="187"/>
    </location>
</feature>
<comment type="similarity">
    <text evidence="2 7">Belongs to the major facilitator superfamily. Sugar transporter (TC 2.A.1.1) family.</text>
</comment>
<dbReference type="InterPro" id="IPR020846">
    <property type="entry name" value="MFS_dom"/>
</dbReference>
<reference evidence="10" key="1">
    <citation type="submission" date="2021-12" db="EMBL/GenBank/DDBJ databases">
        <title>Convergent genome expansion in fungi linked to evolution of root-endophyte symbiosis.</title>
        <authorList>
            <consortium name="DOE Joint Genome Institute"/>
            <person name="Ke Y.-H."/>
            <person name="Bonito G."/>
            <person name="Liao H.-L."/>
            <person name="Looney B."/>
            <person name="Rojas-Flechas A."/>
            <person name="Nash J."/>
            <person name="Hameed K."/>
            <person name="Schadt C."/>
            <person name="Martin F."/>
            <person name="Crous P.W."/>
            <person name="Miettinen O."/>
            <person name="Magnuson J.K."/>
            <person name="Labbe J."/>
            <person name="Jacobson D."/>
            <person name="Doktycz M.J."/>
            <person name="Veneault-Fourrey C."/>
            <person name="Kuo A."/>
            <person name="Mondo S."/>
            <person name="Calhoun S."/>
            <person name="Riley R."/>
            <person name="Ohm R."/>
            <person name="LaButti K."/>
            <person name="Andreopoulos B."/>
            <person name="Pangilinan J."/>
            <person name="Nolan M."/>
            <person name="Tritt A."/>
            <person name="Clum A."/>
            <person name="Lipzen A."/>
            <person name="Daum C."/>
            <person name="Barry K."/>
            <person name="Grigoriev I.V."/>
            <person name="Vilgalys R."/>
        </authorList>
    </citation>
    <scope>NUCLEOTIDE SEQUENCE</scope>
    <source>
        <strain evidence="10">PMI_201</strain>
    </source>
</reference>
<keyword evidence="4 8" id="KW-0812">Transmembrane</keyword>